<dbReference type="Proteomes" id="UP000552836">
    <property type="component" value="Unassembled WGS sequence"/>
</dbReference>
<evidence type="ECO:0000313" key="6">
    <source>
        <dbReference type="Proteomes" id="UP000552836"/>
    </source>
</evidence>
<dbReference type="SMART" id="SM00858">
    <property type="entry name" value="SAF"/>
    <property type="match status" value="1"/>
</dbReference>
<evidence type="ECO:0000313" key="7">
    <source>
        <dbReference type="Proteomes" id="UP000648663"/>
    </source>
</evidence>
<dbReference type="Proteomes" id="UP000648663">
    <property type="component" value="Unassembled WGS sequence"/>
</dbReference>
<organism evidence="5 6">
    <name type="scientific">Modestobacter marinus</name>
    <dbReference type="NCBI Taxonomy" id="477641"/>
    <lineage>
        <taxon>Bacteria</taxon>
        <taxon>Bacillati</taxon>
        <taxon>Actinomycetota</taxon>
        <taxon>Actinomycetes</taxon>
        <taxon>Geodermatophilales</taxon>
        <taxon>Geodermatophilaceae</taxon>
        <taxon>Modestobacter</taxon>
    </lineage>
</organism>
<dbReference type="EMBL" id="BMMI01000016">
    <property type="protein sequence ID" value="GGL85135.1"/>
    <property type="molecule type" value="Genomic_DNA"/>
</dbReference>
<dbReference type="CDD" id="cd11614">
    <property type="entry name" value="SAF_CpaB_FlgA_like"/>
    <property type="match status" value="1"/>
</dbReference>
<keyword evidence="2" id="KW-0472">Membrane</keyword>
<name>A0A846LMS3_9ACTN</name>
<reference evidence="5 6" key="3">
    <citation type="submission" date="2020-02" db="EMBL/GenBank/DDBJ databases">
        <title>Sequencing the genomes of 1000 actinobacteria strains.</title>
        <authorList>
            <person name="Klenk H.-P."/>
        </authorList>
    </citation>
    <scope>NUCLEOTIDE SEQUENCE [LARGE SCALE GENOMIC DNA]</scope>
    <source>
        <strain evidence="5 6">DSM 45201</strain>
    </source>
</reference>
<dbReference type="Pfam" id="PF08666">
    <property type="entry name" value="SAF"/>
    <property type="match status" value="1"/>
</dbReference>
<reference evidence="7" key="2">
    <citation type="journal article" date="2019" name="Int. J. Syst. Evol. Microbiol.">
        <title>The Global Catalogue of Microorganisms (GCM) 10K type strain sequencing project: providing services to taxonomists for standard genome sequencing and annotation.</title>
        <authorList>
            <consortium name="The Broad Institute Genomics Platform"/>
            <consortium name="The Broad Institute Genome Sequencing Center for Infectious Disease"/>
            <person name="Wu L."/>
            <person name="Ma J."/>
        </authorList>
    </citation>
    <scope>NUCLEOTIDE SEQUENCE [LARGE SCALE GENOMIC DNA]</scope>
    <source>
        <strain evidence="7">CGMCC 4.5581</strain>
    </source>
</reference>
<evidence type="ECO:0000256" key="2">
    <source>
        <dbReference type="SAM" id="Phobius"/>
    </source>
</evidence>
<reference evidence="4" key="1">
    <citation type="journal article" date="2014" name="Int. J. Syst. Evol. Microbiol.">
        <title>Complete genome of a new Firmicutes species belonging to the dominant human colonic microbiota ('Ruminococcus bicirculans') reveals two chromosomes and a selective capacity to utilize plant glucans.</title>
        <authorList>
            <consortium name="NISC Comparative Sequencing Program"/>
            <person name="Wegmann U."/>
            <person name="Louis P."/>
            <person name="Goesmann A."/>
            <person name="Henrissat B."/>
            <person name="Duncan S.H."/>
            <person name="Flint H.J."/>
        </authorList>
    </citation>
    <scope>NUCLEOTIDE SEQUENCE</scope>
    <source>
        <strain evidence="4">CGMCC 4.5581</strain>
    </source>
</reference>
<feature type="transmembrane region" description="Helical" evidence="2">
    <location>
        <begin position="45"/>
        <end position="66"/>
    </location>
</feature>
<keyword evidence="2" id="KW-0812">Transmembrane</keyword>
<dbReference type="RefSeq" id="WP_166756806.1">
    <property type="nucleotide sequence ID" value="NZ_BAABJU010000022.1"/>
</dbReference>
<sequence>MTARAETAAKQVASSPVPAPTVAPPSPAPPLRSAAARPRVSRKSLVLSVLVVLLGGLVAFAAGQMLTARTEVLAVARDVQVGSTITADDLAVASVTSDPRLSPIPAAEQSQVIGMVAQVPLVRGGLLTRSQVGVDIGLAAGEMLVALPMKEGQFPARGLTAGQRVIVVPTPGSAGASSAAGAGGGGAQQLIEATVAEVGPENPTTQVTVVDVRLRGDDGPTVAQLASTGNLALILLPGDG</sequence>
<dbReference type="AlphaFoldDB" id="A0A846LMS3"/>
<comment type="caution">
    <text evidence="5">The sequence shown here is derived from an EMBL/GenBank/DDBJ whole genome shotgun (WGS) entry which is preliminary data.</text>
</comment>
<accession>A0A846LMS3</accession>
<gene>
    <name evidence="5" type="ORF">FB380_003751</name>
    <name evidence="4" type="ORF">GCM10011589_46960</name>
</gene>
<protein>
    <submittedName>
        <fullName evidence="4">Membrane protein</fullName>
    </submittedName>
</protein>
<keyword evidence="2" id="KW-1133">Transmembrane helix</keyword>
<proteinExistence type="predicted"/>
<reference evidence="4" key="4">
    <citation type="submission" date="2024-05" db="EMBL/GenBank/DDBJ databases">
        <authorList>
            <person name="Sun Q."/>
            <person name="Zhou Y."/>
        </authorList>
    </citation>
    <scope>NUCLEOTIDE SEQUENCE</scope>
    <source>
        <strain evidence="4">CGMCC 4.5581</strain>
    </source>
</reference>
<feature type="compositionally biased region" description="Pro residues" evidence="1">
    <location>
        <begin position="17"/>
        <end position="30"/>
    </location>
</feature>
<dbReference type="InterPro" id="IPR013974">
    <property type="entry name" value="SAF"/>
</dbReference>
<feature type="domain" description="SAF" evidence="3">
    <location>
        <begin position="70"/>
        <end position="133"/>
    </location>
</feature>
<evidence type="ECO:0000259" key="3">
    <source>
        <dbReference type="SMART" id="SM00858"/>
    </source>
</evidence>
<evidence type="ECO:0000256" key="1">
    <source>
        <dbReference type="SAM" id="MobiDB-lite"/>
    </source>
</evidence>
<dbReference type="EMBL" id="JAAMPA010000002">
    <property type="protein sequence ID" value="NIH69263.1"/>
    <property type="molecule type" value="Genomic_DNA"/>
</dbReference>
<evidence type="ECO:0000313" key="5">
    <source>
        <dbReference type="EMBL" id="NIH69263.1"/>
    </source>
</evidence>
<feature type="region of interest" description="Disordered" evidence="1">
    <location>
        <begin position="1"/>
        <end position="35"/>
    </location>
</feature>
<evidence type="ECO:0000313" key="4">
    <source>
        <dbReference type="EMBL" id="GGL85135.1"/>
    </source>
</evidence>
<keyword evidence="7" id="KW-1185">Reference proteome</keyword>